<dbReference type="OrthoDB" id="9810120at2"/>
<comment type="caution">
    <text evidence="8">The sequence shown here is derived from an EMBL/GenBank/DDBJ whole genome shotgun (WGS) entry which is preliminary data.</text>
</comment>
<keyword evidence="7" id="KW-1278">Translocase</keyword>
<dbReference type="NCBIfam" id="NF004320">
    <property type="entry name" value="PRK05715.1-2"/>
    <property type="match status" value="1"/>
</dbReference>
<keyword evidence="3 7" id="KW-0813">Transport</keyword>
<dbReference type="EMBL" id="JRYR02000001">
    <property type="protein sequence ID" value="OHX65286.1"/>
    <property type="molecule type" value="Genomic_DNA"/>
</dbReference>
<dbReference type="PANTHER" id="PTHR11434:SF16">
    <property type="entry name" value="NADH-UBIQUINONE OXIDOREDUCTASE CHAIN 4L"/>
    <property type="match status" value="1"/>
</dbReference>
<dbReference type="PANTHER" id="PTHR11434">
    <property type="entry name" value="NADH-UBIQUINONE OXIDOREDUCTASE SUBUNIT ND4L"/>
    <property type="match status" value="1"/>
</dbReference>
<protein>
    <recommendedName>
        <fullName evidence="7">NADH-quinone oxidoreductase subunit K</fullName>
        <ecNumber evidence="7">7.1.1.-</ecNumber>
    </recommendedName>
    <alternativeName>
        <fullName evidence="7">NADH dehydrogenase I subunit K</fullName>
    </alternativeName>
    <alternativeName>
        <fullName evidence="7">NDH-1 subunit K</fullName>
    </alternativeName>
</protein>
<dbReference type="GO" id="GO:0042773">
    <property type="term" value="P:ATP synthesis coupled electron transport"/>
    <property type="evidence" value="ECO:0007669"/>
    <property type="project" value="InterPro"/>
</dbReference>
<evidence type="ECO:0000256" key="7">
    <source>
        <dbReference type="HAMAP-Rule" id="MF_01456"/>
    </source>
</evidence>
<dbReference type="GO" id="GO:0005886">
    <property type="term" value="C:plasma membrane"/>
    <property type="evidence" value="ECO:0007669"/>
    <property type="project" value="UniProtKB-SubCell"/>
</dbReference>
<evidence type="ECO:0000256" key="4">
    <source>
        <dbReference type="ARBA" id="ARBA00022692"/>
    </source>
</evidence>
<dbReference type="STRING" id="915059.NH26_02450"/>
<comment type="similarity">
    <text evidence="2 7">Belongs to the complex I subunit 4L family.</text>
</comment>
<dbReference type="Pfam" id="PF00420">
    <property type="entry name" value="Oxidored_q2"/>
    <property type="match status" value="1"/>
</dbReference>
<dbReference type="GO" id="GO:0050136">
    <property type="term" value="F:NADH dehydrogenase (quinone) (non-electrogenic) activity"/>
    <property type="evidence" value="ECO:0007669"/>
    <property type="project" value="UniProtKB-UniRule"/>
</dbReference>
<feature type="transmembrane region" description="Helical" evidence="7">
    <location>
        <begin position="30"/>
        <end position="49"/>
    </location>
</feature>
<comment type="subcellular location">
    <subcellularLocation>
        <location evidence="7">Cell membrane</location>
        <topology evidence="7">Multi-pass membrane protein</topology>
    </subcellularLocation>
    <subcellularLocation>
        <location evidence="1">Membrane</location>
        <topology evidence="1">Multi-pass membrane protein</topology>
    </subcellularLocation>
</comment>
<gene>
    <name evidence="7" type="primary">nuoK</name>
    <name evidence="8" type="ORF">NH26_02450</name>
</gene>
<keyword evidence="9" id="KW-1185">Reference proteome</keyword>
<dbReference type="InterPro" id="IPR039428">
    <property type="entry name" value="NUOK/Mnh_C1-like"/>
</dbReference>
<evidence type="ECO:0000313" key="9">
    <source>
        <dbReference type="Proteomes" id="UP000179797"/>
    </source>
</evidence>
<name>A0A1S1YW94_FLAPC</name>
<keyword evidence="5 7" id="KW-1133">Transmembrane helix</keyword>
<keyword evidence="6 7" id="KW-0472">Membrane</keyword>
<evidence type="ECO:0000256" key="3">
    <source>
        <dbReference type="ARBA" id="ARBA00022448"/>
    </source>
</evidence>
<dbReference type="HAMAP" id="MF_01456">
    <property type="entry name" value="NDH1_NuoK"/>
    <property type="match status" value="1"/>
</dbReference>
<keyword evidence="4 7" id="KW-0812">Transmembrane</keyword>
<comment type="subunit">
    <text evidence="7">NDH-1 is composed of 14 different subunits. Subunits NuoA, H, J, K, L, M, N constitute the membrane sector of the complex.</text>
</comment>
<evidence type="ECO:0000256" key="6">
    <source>
        <dbReference type="ARBA" id="ARBA00023136"/>
    </source>
</evidence>
<sequence>MVTFLHYMLASAFLFSIGLAIALTKRSAIVALMGVELMLNAANINLVAFNLKNPALADGHAFAIFVIVIAAAEVCVALALIIKLFQYFKSVDLHQLNQLKEK</sequence>
<dbReference type="AlphaFoldDB" id="A0A1S1YW94"/>
<dbReference type="EC" id="7.1.1.-" evidence="7"/>
<proteinExistence type="inferred from homology"/>
<keyword evidence="7" id="KW-0520">NAD</keyword>
<dbReference type="InterPro" id="IPR001133">
    <property type="entry name" value="NADH_UbQ_OxRdtase_chain4L/K"/>
</dbReference>
<organism evidence="8 9">
    <name type="scientific">Flammeovirga pacifica</name>
    <dbReference type="NCBI Taxonomy" id="915059"/>
    <lineage>
        <taxon>Bacteria</taxon>
        <taxon>Pseudomonadati</taxon>
        <taxon>Bacteroidota</taxon>
        <taxon>Cytophagia</taxon>
        <taxon>Cytophagales</taxon>
        <taxon>Flammeovirgaceae</taxon>
        <taxon>Flammeovirga</taxon>
    </lineage>
</organism>
<comment type="catalytic activity">
    <reaction evidence="7">
        <text>a quinone + NADH + 5 H(+)(in) = a quinol + NAD(+) + 4 H(+)(out)</text>
        <dbReference type="Rhea" id="RHEA:57888"/>
        <dbReference type="ChEBI" id="CHEBI:15378"/>
        <dbReference type="ChEBI" id="CHEBI:24646"/>
        <dbReference type="ChEBI" id="CHEBI:57540"/>
        <dbReference type="ChEBI" id="CHEBI:57945"/>
        <dbReference type="ChEBI" id="CHEBI:132124"/>
    </reaction>
</comment>
<accession>A0A1S1YW94</accession>
<dbReference type="RefSeq" id="WP_044223823.1">
    <property type="nucleotide sequence ID" value="NZ_JRYR02000001.1"/>
</dbReference>
<evidence type="ECO:0000256" key="5">
    <source>
        <dbReference type="ARBA" id="ARBA00022989"/>
    </source>
</evidence>
<reference evidence="8 9" key="1">
    <citation type="journal article" date="2012" name="Int. J. Syst. Evol. Microbiol.">
        <title>Flammeovirga pacifica sp. nov., isolated from deep-sea sediment.</title>
        <authorList>
            <person name="Xu H."/>
            <person name="Fu Y."/>
            <person name="Yang N."/>
            <person name="Ding Z."/>
            <person name="Lai Q."/>
            <person name="Zeng R."/>
        </authorList>
    </citation>
    <scope>NUCLEOTIDE SEQUENCE [LARGE SCALE GENOMIC DNA]</scope>
    <source>
        <strain evidence="9">DSM 24597 / LMG 26175 / WPAGA1</strain>
    </source>
</reference>
<feature type="transmembrane region" description="Helical" evidence="7">
    <location>
        <begin position="6"/>
        <end position="23"/>
    </location>
</feature>
<keyword evidence="7" id="KW-0874">Quinone</keyword>
<dbReference type="GO" id="GO:0048038">
    <property type="term" value="F:quinone binding"/>
    <property type="evidence" value="ECO:0007669"/>
    <property type="project" value="UniProtKB-KW"/>
</dbReference>
<evidence type="ECO:0000256" key="1">
    <source>
        <dbReference type="ARBA" id="ARBA00004141"/>
    </source>
</evidence>
<dbReference type="Gene3D" id="1.10.287.3510">
    <property type="match status" value="1"/>
</dbReference>
<dbReference type="GO" id="GO:0030964">
    <property type="term" value="C:NADH dehydrogenase complex"/>
    <property type="evidence" value="ECO:0007669"/>
    <property type="project" value="TreeGrafter"/>
</dbReference>
<comment type="function">
    <text evidence="7">NDH-1 shuttles electrons from NADH, via FMN and iron-sulfur (Fe-S) centers, to quinones in the respiratory chain. The immediate electron acceptor for the enzyme in this species is believed to be a menaquinone. Couples the redox reaction to proton translocation (for every two electrons transferred, four hydrogen ions are translocated across the cytoplasmic membrane), and thus conserves the redox energy in a proton gradient.</text>
</comment>
<evidence type="ECO:0000256" key="2">
    <source>
        <dbReference type="ARBA" id="ARBA00010519"/>
    </source>
</evidence>
<feature type="transmembrane region" description="Helical" evidence="7">
    <location>
        <begin position="61"/>
        <end position="85"/>
    </location>
</feature>
<dbReference type="Proteomes" id="UP000179797">
    <property type="component" value="Unassembled WGS sequence"/>
</dbReference>
<evidence type="ECO:0000313" key="8">
    <source>
        <dbReference type="EMBL" id="OHX65286.1"/>
    </source>
</evidence>
<keyword evidence="7" id="KW-1003">Cell membrane</keyword>